<organism evidence="3 4">
    <name type="scientific">Clathrus columnatus</name>
    <dbReference type="NCBI Taxonomy" id="1419009"/>
    <lineage>
        <taxon>Eukaryota</taxon>
        <taxon>Fungi</taxon>
        <taxon>Dikarya</taxon>
        <taxon>Basidiomycota</taxon>
        <taxon>Agaricomycotina</taxon>
        <taxon>Agaricomycetes</taxon>
        <taxon>Phallomycetidae</taxon>
        <taxon>Phallales</taxon>
        <taxon>Clathraceae</taxon>
        <taxon>Clathrus</taxon>
    </lineage>
</organism>
<accession>A0AAV5AEM0</accession>
<dbReference type="Pfam" id="PF10197">
    <property type="entry name" value="Cir_N"/>
    <property type="match status" value="1"/>
</dbReference>
<gene>
    <name evidence="3" type="ORF">Clacol_007331</name>
</gene>
<feature type="region of interest" description="Disordered" evidence="1">
    <location>
        <begin position="246"/>
        <end position="268"/>
    </location>
</feature>
<keyword evidence="4" id="KW-1185">Reference proteome</keyword>
<feature type="region of interest" description="Disordered" evidence="1">
    <location>
        <begin position="164"/>
        <end position="201"/>
    </location>
</feature>
<dbReference type="InterPro" id="IPR019339">
    <property type="entry name" value="CIR_N_dom"/>
</dbReference>
<dbReference type="SMART" id="SM01083">
    <property type="entry name" value="Cir_N"/>
    <property type="match status" value="1"/>
</dbReference>
<proteinExistence type="predicted"/>
<dbReference type="AlphaFoldDB" id="A0AAV5AEM0"/>
<feature type="compositionally biased region" description="Polar residues" evidence="1">
    <location>
        <begin position="182"/>
        <end position="192"/>
    </location>
</feature>
<dbReference type="PANTHER" id="PTHR22093:SF0">
    <property type="entry name" value="LEUKOCYTE RECEPTOR CLUSTER MEMBER 1"/>
    <property type="match status" value="1"/>
</dbReference>
<feature type="domain" description="CBF1-interacting co-repressor CIR N-terminal" evidence="2">
    <location>
        <begin position="11"/>
        <end position="47"/>
    </location>
</feature>
<evidence type="ECO:0000259" key="2">
    <source>
        <dbReference type="SMART" id="SM01083"/>
    </source>
</evidence>
<dbReference type="EMBL" id="BPWL01000008">
    <property type="protein sequence ID" value="GJJ13081.1"/>
    <property type="molecule type" value="Genomic_DNA"/>
</dbReference>
<evidence type="ECO:0000313" key="3">
    <source>
        <dbReference type="EMBL" id="GJJ13081.1"/>
    </source>
</evidence>
<protein>
    <recommendedName>
        <fullName evidence="2">CBF1-interacting co-repressor CIR N-terminal domain-containing protein</fullName>
    </recommendedName>
</protein>
<feature type="region of interest" description="Disordered" evidence="1">
    <location>
        <begin position="101"/>
        <end position="144"/>
    </location>
</feature>
<dbReference type="InterPro" id="IPR039875">
    <property type="entry name" value="LENG1-like"/>
</dbReference>
<dbReference type="Proteomes" id="UP001050691">
    <property type="component" value="Unassembled WGS sequence"/>
</dbReference>
<dbReference type="PANTHER" id="PTHR22093">
    <property type="entry name" value="LEUKOCYTE RECEPTOR CLUSTER LRC MEMBER 1"/>
    <property type="match status" value="1"/>
</dbReference>
<comment type="caution">
    <text evidence="3">The sequence shown here is derived from an EMBL/GenBank/DDBJ whole genome shotgun (WGS) entry which is preliminary data.</text>
</comment>
<evidence type="ECO:0000256" key="1">
    <source>
        <dbReference type="SAM" id="MobiDB-lite"/>
    </source>
</evidence>
<evidence type="ECO:0000313" key="4">
    <source>
        <dbReference type="Proteomes" id="UP001050691"/>
    </source>
</evidence>
<reference evidence="3" key="1">
    <citation type="submission" date="2021-10" db="EMBL/GenBank/DDBJ databases">
        <title>De novo Genome Assembly of Clathrus columnatus (Basidiomycota, Fungi) Using Illumina and Nanopore Sequence Data.</title>
        <authorList>
            <person name="Ogiso-Tanaka E."/>
            <person name="Itagaki H."/>
            <person name="Hosoya T."/>
            <person name="Hosaka K."/>
        </authorList>
    </citation>
    <scope>NUCLEOTIDE SEQUENCE</scope>
    <source>
        <strain evidence="3">MO-923</strain>
    </source>
</reference>
<feature type="compositionally biased region" description="Basic and acidic residues" evidence="1">
    <location>
        <begin position="246"/>
        <end position="256"/>
    </location>
</feature>
<sequence>MGKLNIAHHKSYHPYRLDNIERVRRDEEEARRKEEGQEDRIRLADSEARLELLRSRIDSKTVSSSIPTTDHQFQESISTDSGHINLFADLEHQEIAANIERSRQSKKTIKAEEEKGIRLGPSPEDLKPWYTDAKRNNEDLPENKKIKDLSSKIISDPLTSITHQLFRSHPPPKRDSAPPTKHNPSASSSSEARIQRESRERARAIELIRKRQKEKEHERSGIICMTPSSVDFDHALGYGDVYNPRETQEAHRRWDRNVGNFGRREKRR</sequence>
<name>A0AAV5AEM0_9AGAM</name>
<feature type="compositionally biased region" description="Basic and acidic residues" evidence="1">
    <location>
        <begin position="124"/>
        <end position="144"/>
    </location>
</feature>